<dbReference type="Gene3D" id="3.30.40.10">
    <property type="entry name" value="Zinc/RING finger domain, C3HC4 (zinc finger)"/>
    <property type="match status" value="2"/>
</dbReference>
<dbReference type="InterPro" id="IPR013083">
    <property type="entry name" value="Znf_RING/FYVE/PHD"/>
</dbReference>
<dbReference type="SMART" id="SM00184">
    <property type="entry name" value="RING"/>
    <property type="match status" value="1"/>
</dbReference>
<dbReference type="PROSITE" id="PS50089">
    <property type="entry name" value="ZF_RING_2"/>
    <property type="match status" value="1"/>
</dbReference>
<organism evidence="8 9">
    <name type="scientific">Mycena pura</name>
    <dbReference type="NCBI Taxonomy" id="153505"/>
    <lineage>
        <taxon>Eukaryota</taxon>
        <taxon>Fungi</taxon>
        <taxon>Dikarya</taxon>
        <taxon>Basidiomycota</taxon>
        <taxon>Agaricomycotina</taxon>
        <taxon>Agaricomycetes</taxon>
        <taxon>Agaricomycetidae</taxon>
        <taxon>Agaricales</taxon>
        <taxon>Marasmiineae</taxon>
        <taxon>Mycenaceae</taxon>
        <taxon>Mycena</taxon>
    </lineage>
</organism>
<dbReference type="PROSITE" id="PS50145">
    <property type="entry name" value="ZF_TRAF"/>
    <property type="match status" value="2"/>
</dbReference>
<evidence type="ECO:0000256" key="4">
    <source>
        <dbReference type="PROSITE-ProRule" id="PRU00207"/>
    </source>
</evidence>
<keyword evidence="1 4" id="KW-0479">Metal-binding</keyword>
<evidence type="ECO:0000256" key="3">
    <source>
        <dbReference type="ARBA" id="ARBA00022833"/>
    </source>
</evidence>
<dbReference type="PROSITE" id="PS00518">
    <property type="entry name" value="ZF_RING_1"/>
    <property type="match status" value="1"/>
</dbReference>
<dbReference type="PANTHER" id="PTHR10131:SF94">
    <property type="entry name" value="TNF RECEPTOR-ASSOCIATED FACTOR 4"/>
    <property type="match status" value="1"/>
</dbReference>
<feature type="zinc finger region" description="TRAF-type" evidence="4">
    <location>
        <begin position="100"/>
        <end position="152"/>
    </location>
</feature>
<feature type="zinc finger region" description="TRAF-type" evidence="4">
    <location>
        <begin position="153"/>
        <end position="196"/>
    </location>
</feature>
<dbReference type="AlphaFoldDB" id="A0AAD6YJ39"/>
<feature type="domain" description="TRAF-type" evidence="7">
    <location>
        <begin position="153"/>
        <end position="196"/>
    </location>
</feature>
<accession>A0AAD6YJ39</accession>
<dbReference type="GO" id="GO:0008270">
    <property type="term" value="F:zinc ion binding"/>
    <property type="evidence" value="ECO:0007669"/>
    <property type="project" value="UniProtKB-KW"/>
</dbReference>
<feature type="domain" description="RING-type" evidence="6">
    <location>
        <begin position="17"/>
        <end position="56"/>
    </location>
</feature>
<protein>
    <submittedName>
        <fullName evidence="8">Uncharacterized protein</fullName>
    </submittedName>
</protein>
<keyword evidence="9" id="KW-1185">Reference proteome</keyword>
<dbReference type="InterPro" id="IPR001293">
    <property type="entry name" value="Znf_TRAF"/>
</dbReference>
<comment type="caution">
    <text evidence="8">The sequence shown here is derived from an EMBL/GenBank/DDBJ whole genome shotgun (WGS) entry which is preliminary data.</text>
</comment>
<feature type="compositionally biased region" description="Polar residues" evidence="5">
    <location>
        <begin position="287"/>
        <end position="296"/>
    </location>
</feature>
<feature type="region of interest" description="Disordered" evidence="5">
    <location>
        <begin position="278"/>
        <end position="304"/>
    </location>
</feature>
<gene>
    <name evidence="8" type="ORF">GGX14DRAFT_517238</name>
</gene>
<keyword evidence="3 4" id="KW-0862">Zinc</keyword>
<name>A0AAD6YJ39_9AGAR</name>
<dbReference type="InterPro" id="IPR017907">
    <property type="entry name" value="Znf_RING_CS"/>
</dbReference>
<reference evidence="8" key="1">
    <citation type="submission" date="2023-03" db="EMBL/GenBank/DDBJ databases">
        <title>Massive genome expansion in bonnet fungi (Mycena s.s.) driven by repeated elements and novel gene families across ecological guilds.</title>
        <authorList>
            <consortium name="Lawrence Berkeley National Laboratory"/>
            <person name="Harder C.B."/>
            <person name="Miyauchi S."/>
            <person name="Viragh M."/>
            <person name="Kuo A."/>
            <person name="Thoen E."/>
            <person name="Andreopoulos B."/>
            <person name="Lu D."/>
            <person name="Skrede I."/>
            <person name="Drula E."/>
            <person name="Henrissat B."/>
            <person name="Morin E."/>
            <person name="Kohler A."/>
            <person name="Barry K."/>
            <person name="LaButti K."/>
            <person name="Morin E."/>
            <person name="Salamov A."/>
            <person name="Lipzen A."/>
            <person name="Mereny Z."/>
            <person name="Hegedus B."/>
            <person name="Baldrian P."/>
            <person name="Stursova M."/>
            <person name="Weitz H."/>
            <person name="Taylor A."/>
            <person name="Grigoriev I.V."/>
            <person name="Nagy L.G."/>
            <person name="Martin F."/>
            <person name="Kauserud H."/>
        </authorList>
    </citation>
    <scope>NUCLEOTIDE SEQUENCE</scope>
    <source>
        <strain evidence="8">9144</strain>
    </source>
</reference>
<dbReference type="Pfam" id="PF13923">
    <property type="entry name" value="zf-C3HC4_2"/>
    <property type="match status" value="1"/>
</dbReference>
<dbReference type="SUPFAM" id="SSF57850">
    <property type="entry name" value="RING/U-box"/>
    <property type="match status" value="1"/>
</dbReference>
<evidence type="ECO:0000259" key="6">
    <source>
        <dbReference type="PROSITE" id="PS50089"/>
    </source>
</evidence>
<evidence type="ECO:0000256" key="1">
    <source>
        <dbReference type="ARBA" id="ARBA00022723"/>
    </source>
</evidence>
<feature type="domain" description="TRAF-type" evidence="7">
    <location>
        <begin position="100"/>
        <end position="152"/>
    </location>
</feature>
<evidence type="ECO:0000313" key="8">
    <source>
        <dbReference type="EMBL" id="KAJ7217901.1"/>
    </source>
</evidence>
<dbReference type="Pfam" id="PF02176">
    <property type="entry name" value="zf-TRAF"/>
    <property type="match status" value="1"/>
</dbReference>
<evidence type="ECO:0000256" key="5">
    <source>
        <dbReference type="SAM" id="MobiDB-lite"/>
    </source>
</evidence>
<evidence type="ECO:0000259" key="7">
    <source>
        <dbReference type="PROSITE" id="PS50145"/>
    </source>
</evidence>
<dbReference type="Proteomes" id="UP001219525">
    <property type="component" value="Unassembled WGS sequence"/>
</dbReference>
<dbReference type="InterPro" id="IPR001841">
    <property type="entry name" value="Znf_RING"/>
</dbReference>
<dbReference type="SUPFAM" id="SSF49599">
    <property type="entry name" value="TRAF domain-like"/>
    <property type="match status" value="2"/>
</dbReference>
<evidence type="ECO:0000313" key="9">
    <source>
        <dbReference type="Proteomes" id="UP001219525"/>
    </source>
</evidence>
<evidence type="ECO:0000256" key="2">
    <source>
        <dbReference type="ARBA" id="ARBA00022771"/>
    </source>
</evidence>
<dbReference type="PANTHER" id="PTHR10131">
    <property type="entry name" value="TNF RECEPTOR ASSOCIATED FACTOR"/>
    <property type="match status" value="1"/>
</dbReference>
<sequence>MSMLFNYVSEPNSNLLCCICRMPFIEPATTRSCAHTFCRTCIVQALGHAPQCPVDRSPLSVDDLQPANPIIRSLVDELIVECIHRPSGCPHTCQRQILTTHVADACPYSPVSCPKGECDQTLVRKDAQSHKCPHTLVPCDLCGAQIQFADLQTHISECDNTTVTCESCAAELSRLDLASHECPAALVPCTQASNGCAWTGPRTALSMHLISCPYEAIHRFFALNDSKFDTIAQDNLLLRHKVDTLQGIIQSMKHELQSVKAALGPWYRPDGVYAYTGPASDLPPDLQPSNASTSRRFSLGDAPPPPHASHDMFAAYFPSETTDTSSFEPAPRFDHASQDMFAAYFPSEPTSLETAARRRTLPAFRPGEPFAGPPAQQHMVAPVNLSATLEGAFAGVRDSVVALATAVDSLGRRADIALANETLRLNDEVMSLRVNVHGLRMQVHTIMMDRNAQVTGRSAEIASDGAWPLHGRLYHTSAPGQSITKL</sequence>
<dbReference type="EMBL" id="JARJCW010000013">
    <property type="protein sequence ID" value="KAJ7217901.1"/>
    <property type="molecule type" value="Genomic_DNA"/>
</dbReference>
<proteinExistence type="predicted"/>
<keyword evidence="2 4" id="KW-0863">Zinc-finger</keyword>